<feature type="signal peptide" evidence="2">
    <location>
        <begin position="1"/>
        <end position="17"/>
    </location>
</feature>
<dbReference type="InterPro" id="IPR029045">
    <property type="entry name" value="ClpP/crotonase-like_dom_sf"/>
</dbReference>
<evidence type="ECO:0000256" key="1">
    <source>
        <dbReference type="SAM" id="MobiDB-lite"/>
    </source>
</evidence>
<keyword evidence="2" id="KW-0732">Signal</keyword>
<dbReference type="SUPFAM" id="SSF52096">
    <property type="entry name" value="ClpP/crotonase"/>
    <property type="match status" value="1"/>
</dbReference>
<evidence type="ECO:0000313" key="5">
    <source>
        <dbReference type="Proteomes" id="UP000823790"/>
    </source>
</evidence>
<feature type="domain" description="Tail specific protease" evidence="3">
    <location>
        <begin position="169"/>
        <end position="385"/>
    </location>
</feature>
<protein>
    <submittedName>
        <fullName evidence="4">S41 family peptidase</fullName>
    </submittedName>
</protein>
<feature type="region of interest" description="Disordered" evidence="1">
    <location>
        <begin position="101"/>
        <end position="121"/>
    </location>
</feature>
<dbReference type="RefSeq" id="WP_209620073.1">
    <property type="nucleotide sequence ID" value="NZ_JAGJRS010000019.1"/>
</dbReference>
<reference evidence="4 5" key="1">
    <citation type="submission" date="2021-04" db="EMBL/GenBank/DDBJ databases">
        <authorList>
            <person name="Huq M.A."/>
        </authorList>
    </citation>
    <scope>NUCLEOTIDE SEQUENCE [LARGE SCALE GENOMIC DNA]</scope>
    <source>
        <strain evidence="4 5">MAH-13</strain>
    </source>
</reference>
<dbReference type="Proteomes" id="UP000823790">
    <property type="component" value="Unassembled WGS sequence"/>
</dbReference>
<dbReference type="PANTHER" id="PTHR32060">
    <property type="entry name" value="TAIL-SPECIFIC PROTEASE"/>
    <property type="match status" value="1"/>
</dbReference>
<evidence type="ECO:0000259" key="3">
    <source>
        <dbReference type="SMART" id="SM00245"/>
    </source>
</evidence>
<sequence length="407" mass="43470">MRLLRRILLVLAGLALAAAAFDVATYDARAWQTDYSRLKQDMAQGYANLDWIAEHRHLDLAALDRRTTADIDGAHSRVRAFLALRRFVEAFHDPHLKLVPGQRELTERHPPSAAAATPAEVDAGPVDDDPAAGEDCAAAGYEEGDHAFRFPFARARGWKAVGAGDFPTGVIGDLGVLRIAQFGEDRYAAACQQVFHPGIGRRALKLAVRDLQQHRLVAAIRTLQAHGARRLLVDVTGNGGGTEWVTEVVALLTDRSLSRAQARQVLAGCDRTVVWSGAAAPCAILEPEGERATLQGAGVWTGPVLILVDHRTGSASEDFVAWLKQNRVARVFGETTAGAGCGYVNGGNRTPFHASPFDVRMPNCARFLDDGTNEIEGIAPDVPLAMSAGAAAQADALLAAVSAEPVN</sequence>
<proteinExistence type="predicted"/>
<comment type="caution">
    <text evidence="4">The sequence shown here is derived from an EMBL/GenBank/DDBJ whole genome shotgun (WGS) entry which is preliminary data.</text>
</comment>
<keyword evidence="5" id="KW-1185">Reference proteome</keyword>
<dbReference type="PANTHER" id="PTHR32060:SF30">
    <property type="entry name" value="CARBOXY-TERMINAL PROCESSING PROTEASE CTPA"/>
    <property type="match status" value="1"/>
</dbReference>
<accession>A0ABS4DNT5</accession>
<evidence type="ECO:0000256" key="2">
    <source>
        <dbReference type="SAM" id="SignalP"/>
    </source>
</evidence>
<organism evidence="4 5">
    <name type="scientific">Frateuria flava</name>
    <dbReference type="NCBI Taxonomy" id="2821489"/>
    <lineage>
        <taxon>Bacteria</taxon>
        <taxon>Pseudomonadati</taxon>
        <taxon>Pseudomonadota</taxon>
        <taxon>Gammaproteobacteria</taxon>
        <taxon>Lysobacterales</taxon>
        <taxon>Rhodanobacteraceae</taxon>
        <taxon>Frateuria</taxon>
    </lineage>
</organism>
<evidence type="ECO:0000313" key="4">
    <source>
        <dbReference type="EMBL" id="MBP1474719.1"/>
    </source>
</evidence>
<dbReference type="InterPro" id="IPR005151">
    <property type="entry name" value="Tail-specific_protease"/>
</dbReference>
<dbReference type="SMART" id="SM00245">
    <property type="entry name" value="TSPc"/>
    <property type="match status" value="1"/>
</dbReference>
<name>A0ABS4DNT5_9GAMM</name>
<feature type="chain" id="PRO_5046543686" evidence="2">
    <location>
        <begin position="18"/>
        <end position="407"/>
    </location>
</feature>
<dbReference type="Gene3D" id="3.90.226.10">
    <property type="entry name" value="2-enoyl-CoA Hydratase, Chain A, domain 1"/>
    <property type="match status" value="1"/>
</dbReference>
<dbReference type="Pfam" id="PF03572">
    <property type="entry name" value="Peptidase_S41"/>
    <property type="match status" value="1"/>
</dbReference>
<gene>
    <name evidence="4" type="ORF">J7I44_10455</name>
</gene>
<dbReference type="EMBL" id="JAGJRS010000019">
    <property type="protein sequence ID" value="MBP1474719.1"/>
    <property type="molecule type" value="Genomic_DNA"/>
</dbReference>